<dbReference type="PANTHER" id="PTHR44591:SF3">
    <property type="entry name" value="RESPONSE REGULATORY DOMAIN-CONTAINING PROTEIN"/>
    <property type="match status" value="1"/>
</dbReference>
<dbReference type="InterPro" id="IPR001789">
    <property type="entry name" value="Sig_transdc_resp-reg_receiver"/>
</dbReference>
<dbReference type="Proteomes" id="UP000000709">
    <property type="component" value="Unassembled WGS sequence"/>
</dbReference>
<dbReference type="PROSITE" id="PS50110">
    <property type="entry name" value="RESPONSE_REGULATORY"/>
    <property type="match status" value="1"/>
</dbReference>
<organism evidence="8">
    <name type="scientific">Spathaspora passalidarum (strain NRRL Y-27907 / 11-Y1)</name>
    <dbReference type="NCBI Taxonomy" id="619300"/>
    <lineage>
        <taxon>Eukaryota</taxon>
        <taxon>Fungi</taxon>
        <taxon>Dikarya</taxon>
        <taxon>Ascomycota</taxon>
        <taxon>Saccharomycotina</taxon>
        <taxon>Pichiomycetes</taxon>
        <taxon>Debaryomycetaceae</taxon>
        <taxon>Spathaspora</taxon>
    </lineage>
</organism>
<name>G3AHH5_SPAPN</name>
<dbReference type="GeneID" id="18870792"/>
<sequence length="281" mass="32408">MDPSNLIQTLVSSQIHIHNNYCKFQSFTFLAIMFAAEYYNPFQQIPFAKNDVPVSPISPSTSPVTHIHSLPAEDYFTIKPRLSIDIHSDKSDDSEESEDESPEQVFDDYLRTPRTDFSPLTPYDTFPSPTLESYFPSKSMVDLVIPNFTPYKFLIVDDNIINLKILNRILKKIYPRAEVTQVQDSTKVKPMLETATFDVVFLDIEMPKVNGIELAQHMRYNSKFDKWGVIAVTTLTSARDLRIFKSCGIDYTFDKPMKVGLNEIGRIIDEIIDQRKFHRFT</sequence>
<dbReference type="Pfam" id="PF00072">
    <property type="entry name" value="Response_reg"/>
    <property type="match status" value="1"/>
</dbReference>
<keyword evidence="8" id="KW-1185">Reference proteome</keyword>
<dbReference type="RefSeq" id="XP_007373723.1">
    <property type="nucleotide sequence ID" value="XM_007373661.1"/>
</dbReference>
<feature type="modified residue" description="4-aspartylphosphate" evidence="4">
    <location>
        <position position="203"/>
    </location>
</feature>
<evidence type="ECO:0000256" key="3">
    <source>
        <dbReference type="ARBA" id="ARBA00040436"/>
    </source>
</evidence>
<evidence type="ECO:0000313" key="7">
    <source>
        <dbReference type="EMBL" id="EGW34139.1"/>
    </source>
</evidence>
<dbReference type="GO" id="GO:0000160">
    <property type="term" value="P:phosphorelay signal transduction system"/>
    <property type="evidence" value="ECO:0007669"/>
    <property type="project" value="InterPro"/>
</dbReference>
<keyword evidence="1 4" id="KW-0597">Phosphoprotein</keyword>
<dbReference type="GO" id="GO:0036180">
    <property type="term" value="P:filamentous growth of a population of unicellular organisms in response to biotic stimulus"/>
    <property type="evidence" value="ECO:0007669"/>
    <property type="project" value="UniProtKB-ARBA"/>
</dbReference>
<dbReference type="HOGENOM" id="CLU_065405_0_0_1"/>
<evidence type="ECO:0000256" key="2">
    <source>
        <dbReference type="ARBA" id="ARBA00037668"/>
    </source>
</evidence>
<dbReference type="PANTHER" id="PTHR44591">
    <property type="entry name" value="STRESS RESPONSE REGULATOR PROTEIN 1"/>
    <property type="match status" value="1"/>
</dbReference>
<evidence type="ECO:0000259" key="6">
    <source>
        <dbReference type="PROSITE" id="PS50110"/>
    </source>
</evidence>
<dbReference type="GO" id="GO:0006950">
    <property type="term" value="P:response to stress"/>
    <property type="evidence" value="ECO:0007669"/>
    <property type="project" value="UniProtKB-ARBA"/>
</dbReference>
<dbReference type="InParanoid" id="G3AHH5"/>
<dbReference type="EMBL" id="GL996500">
    <property type="protein sequence ID" value="EGW34139.1"/>
    <property type="molecule type" value="Genomic_DNA"/>
</dbReference>
<feature type="compositionally biased region" description="Acidic residues" evidence="5">
    <location>
        <begin position="92"/>
        <end position="106"/>
    </location>
</feature>
<dbReference type="AlphaFoldDB" id="G3AHH5"/>
<feature type="region of interest" description="Disordered" evidence="5">
    <location>
        <begin position="87"/>
        <end position="106"/>
    </location>
</feature>
<evidence type="ECO:0000313" key="8">
    <source>
        <dbReference type="Proteomes" id="UP000000709"/>
    </source>
</evidence>
<dbReference type="SUPFAM" id="SSF52172">
    <property type="entry name" value="CheY-like"/>
    <property type="match status" value="1"/>
</dbReference>
<dbReference type="CDD" id="cd17546">
    <property type="entry name" value="REC_hyHK_CKI1_RcsC-like"/>
    <property type="match status" value="1"/>
</dbReference>
<dbReference type="InterPro" id="IPR050595">
    <property type="entry name" value="Bact_response_regulator"/>
</dbReference>
<protein>
    <recommendedName>
        <fullName evidence="3">Stress response regulator protein 1</fullName>
    </recommendedName>
</protein>
<feature type="domain" description="Response regulatory" evidence="6">
    <location>
        <begin position="152"/>
        <end position="270"/>
    </location>
</feature>
<reference evidence="7 8" key="1">
    <citation type="journal article" date="2011" name="Proc. Natl. Acad. Sci. U.S.A.">
        <title>Comparative genomics of xylose-fermenting fungi for enhanced biofuel production.</title>
        <authorList>
            <person name="Wohlbach D.J."/>
            <person name="Kuo A."/>
            <person name="Sato T.K."/>
            <person name="Potts K.M."/>
            <person name="Salamov A.A."/>
            <person name="LaButti K.M."/>
            <person name="Sun H."/>
            <person name="Clum A."/>
            <person name="Pangilinan J.L."/>
            <person name="Lindquist E.A."/>
            <person name="Lucas S."/>
            <person name="Lapidus A."/>
            <person name="Jin M."/>
            <person name="Gunawan C."/>
            <person name="Balan V."/>
            <person name="Dale B.E."/>
            <person name="Jeffries T.W."/>
            <person name="Zinkel R."/>
            <person name="Barry K.W."/>
            <person name="Grigoriev I.V."/>
            <person name="Gasch A.P."/>
        </authorList>
    </citation>
    <scope>NUCLEOTIDE SEQUENCE [LARGE SCALE GENOMIC DNA]</scope>
    <source>
        <strain evidence="8">NRRL Y-27907 / 11-Y1</strain>
    </source>
</reference>
<dbReference type="OrthoDB" id="303614at2759"/>
<dbReference type="GO" id="GO:1900445">
    <property type="term" value="P:positive regulation of filamentous growth of a population of unicellular organisms in response to biotic stimulus"/>
    <property type="evidence" value="ECO:0007669"/>
    <property type="project" value="UniProtKB-ARBA"/>
</dbReference>
<comment type="function">
    <text evidence="2">Required for stress adaptation, morphogenesis and virulence.</text>
</comment>
<dbReference type="Gene3D" id="3.40.50.2300">
    <property type="match status" value="1"/>
</dbReference>
<evidence type="ECO:0000256" key="4">
    <source>
        <dbReference type="PROSITE-ProRule" id="PRU00169"/>
    </source>
</evidence>
<gene>
    <name evidence="7" type="ORF">SPAPADRAFT_148597</name>
</gene>
<evidence type="ECO:0000256" key="1">
    <source>
        <dbReference type="ARBA" id="ARBA00022553"/>
    </source>
</evidence>
<dbReference type="eggNOG" id="KOG0519">
    <property type="taxonomic scope" value="Eukaryota"/>
</dbReference>
<accession>G3AHH5</accession>
<dbReference type="SMART" id="SM00448">
    <property type="entry name" value="REC"/>
    <property type="match status" value="1"/>
</dbReference>
<dbReference type="InterPro" id="IPR011006">
    <property type="entry name" value="CheY-like_superfamily"/>
</dbReference>
<evidence type="ECO:0000256" key="5">
    <source>
        <dbReference type="SAM" id="MobiDB-lite"/>
    </source>
</evidence>
<dbReference type="KEGG" id="spaa:SPAPADRAFT_148597"/>
<dbReference type="STRING" id="619300.G3AHH5"/>
<proteinExistence type="predicted"/>